<dbReference type="AlphaFoldDB" id="A0A3M7TPJ9"/>
<comment type="caution">
    <text evidence="2">The sequence shown here is derived from an EMBL/GenBank/DDBJ whole genome shotgun (WGS) entry which is preliminary data.</text>
</comment>
<dbReference type="OrthoDB" id="2966397at2"/>
<accession>A0A3M7TPJ9</accession>
<gene>
    <name evidence="2" type="ORF">EBO34_12565</name>
</gene>
<protein>
    <recommendedName>
        <fullName evidence="1">DUF8042 domain-containing protein</fullName>
    </recommendedName>
</protein>
<dbReference type="RefSeq" id="WP_122899066.1">
    <property type="nucleotide sequence ID" value="NZ_RHIB01000002.1"/>
</dbReference>
<evidence type="ECO:0000313" key="2">
    <source>
        <dbReference type="EMBL" id="RNA67554.1"/>
    </source>
</evidence>
<sequence>MSGKVTAAQSRFLESYVELLRELEDVYAYVSECYIKGDVDIGDRLLRDVMKGMLPYHPENMTVVSIFGDDAEAMQVLGKFHGAVLQAVEVEKRFADDEDTGGRMRFLHEVLVRRYQSWRVIVEKKKGEWESSGE</sequence>
<reference evidence="2 3" key="1">
    <citation type="submission" date="2018-10" db="EMBL/GenBank/DDBJ databases">
        <title>Bacillus Keqinensis sp. nov., a moderately halophilic bacterium isolated from a saline-alkaline lake.</title>
        <authorList>
            <person name="Wang H."/>
        </authorList>
    </citation>
    <scope>NUCLEOTIDE SEQUENCE [LARGE SCALE GENOMIC DNA]</scope>
    <source>
        <strain evidence="2 3">KQ-3</strain>
    </source>
</reference>
<proteinExistence type="predicted"/>
<evidence type="ECO:0000313" key="3">
    <source>
        <dbReference type="Proteomes" id="UP000278746"/>
    </source>
</evidence>
<name>A0A3M7TPJ9_9BACI</name>
<dbReference type="EMBL" id="RHIB01000002">
    <property type="protein sequence ID" value="RNA67554.1"/>
    <property type="molecule type" value="Genomic_DNA"/>
</dbReference>
<keyword evidence="3" id="KW-1185">Reference proteome</keyword>
<dbReference type="Pfam" id="PF26154">
    <property type="entry name" value="DUF8042"/>
    <property type="match status" value="1"/>
</dbReference>
<feature type="domain" description="DUF8042" evidence="1">
    <location>
        <begin position="7"/>
        <end position="125"/>
    </location>
</feature>
<dbReference type="Proteomes" id="UP000278746">
    <property type="component" value="Unassembled WGS sequence"/>
</dbReference>
<organism evidence="2 3">
    <name type="scientific">Alteribacter keqinensis</name>
    <dbReference type="NCBI Taxonomy" id="2483800"/>
    <lineage>
        <taxon>Bacteria</taxon>
        <taxon>Bacillati</taxon>
        <taxon>Bacillota</taxon>
        <taxon>Bacilli</taxon>
        <taxon>Bacillales</taxon>
        <taxon>Bacillaceae</taxon>
        <taxon>Alteribacter</taxon>
    </lineage>
</organism>
<dbReference type="InterPro" id="IPR058355">
    <property type="entry name" value="DUF8042"/>
</dbReference>
<evidence type="ECO:0000259" key="1">
    <source>
        <dbReference type="Pfam" id="PF26154"/>
    </source>
</evidence>